<dbReference type="AlphaFoldDB" id="A0A182SW66"/>
<reference evidence="9" key="2">
    <citation type="submission" date="2020-05" db="UniProtKB">
        <authorList>
            <consortium name="EnsemblMetazoa"/>
        </authorList>
    </citation>
    <scope>IDENTIFICATION</scope>
    <source>
        <strain evidence="9">maculatus3</strain>
    </source>
</reference>
<organism evidence="9 10">
    <name type="scientific">Anopheles maculatus</name>
    <dbReference type="NCBI Taxonomy" id="74869"/>
    <lineage>
        <taxon>Eukaryota</taxon>
        <taxon>Metazoa</taxon>
        <taxon>Ecdysozoa</taxon>
        <taxon>Arthropoda</taxon>
        <taxon>Hexapoda</taxon>
        <taxon>Insecta</taxon>
        <taxon>Pterygota</taxon>
        <taxon>Neoptera</taxon>
        <taxon>Endopterygota</taxon>
        <taxon>Diptera</taxon>
        <taxon>Nematocera</taxon>
        <taxon>Culicoidea</taxon>
        <taxon>Culicidae</taxon>
        <taxon>Anophelinae</taxon>
        <taxon>Anopheles</taxon>
        <taxon>Anopheles maculatus group</taxon>
    </lineage>
</organism>
<reference evidence="10" key="1">
    <citation type="submission" date="2013-09" db="EMBL/GenBank/DDBJ databases">
        <title>The Genome Sequence of Anopheles maculatus species B.</title>
        <authorList>
            <consortium name="The Broad Institute Genomics Platform"/>
            <person name="Neafsey D.E."/>
            <person name="Besansky N."/>
            <person name="Howell P."/>
            <person name="Walton C."/>
            <person name="Young S.K."/>
            <person name="Zeng Q."/>
            <person name="Gargeya S."/>
            <person name="Fitzgerald M."/>
            <person name="Haas B."/>
            <person name="Abouelleil A."/>
            <person name="Allen A.W."/>
            <person name="Alvarado L."/>
            <person name="Arachchi H.M."/>
            <person name="Berlin A.M."/>
            <person name="Chapman S.B."/>
            <person name="Gainer-Dewar J."/>
            <person name="Goldberg J."/>
            <person name="Griggs A."/>
            <person name="Gujja S."/>
            <person name="Hansen M."/>
            <person name="Howarth C."/>
            <person name="Imamovic A."/>
            <person name="Ireland A."/>
            <person name="Larimer J."/>
            <person name="McCowan C."/>
            <person name="Murphy C."/>
            <person name="Pearson M."/>
            <person name="Poon T.W."/>
            <person name="Priest M."/>
            <person name="Roberts A."/>
            <person name="Saif S."/>
            <person name="Shea T."/>
            <person name="Sisk P."/>
            <person name="Sykes S."/>
            <person name="Wortman J."/>
            <person name="Nusbaum C."/>
            <person name="Birren B."/>
        </authorList>
    </citation>
    <scope>NUCLEOTIDE SEQUENCE [LARGE SCALE GENOMIC DNA]</scope>
    <source>
        <strain evidence="10">maculatus3</strain>
    </source>
</reference>
<dbReference type="InterPro" id="IPR020472">
    <property type="entry name" value="WD40_PAC1"/>
</dbReference>
<evidence type="ECO:0000313" key="10">
    <source>
        <dbReference type="Proteomes" id="UP000075901"/>
    </source>
</evidence>
<dbReference type="VEuPathDB" id="VectorBase:AMAM014645"/>
<dbReference type="Pfam" id="PF00400">
    <property type="entry name" value="WD40"/>
    <property type="match status" value="3"/>
</dbReference>
<evidence type="ECO:0000256" key="6">
    <source>
        <dbReference type="PROSITE-ProRule" id="PRU00221"/>
    </source>
</evidence>
<dbReference type="InterPro" id="IPR001680">
    <property type="entry name" value="WD40_rpt"/>
</dbReference>
<evidence type="ECO:0000256" key="3">
    <source>
        <dbReference type="ARBA" id="ARBA00022737"/>
    </source>
</evidence>
<evidence type="ECO:0000313" key="9">
    <source>
        <dbReference type="EnsemblMetazoa" id="AMAM014645-PA"/>
    </source>
</evidence>
<keyword evidence="2 6" id="KW-0853">WD repeat</keyword>
<dbReference type="InterPro" id="IPR019775">
    <property type="entry name" value="WD40_repeat_CS"/>
</dbReference>
<sequence>MSEADEQMEVAEDQNIEDAMLENASDGDDDDDGDGTEQKEENGGKAKVYLPGGKMSNDEELVCDESAYIMLHQAQTGAPCLSFDIVSDPLGDDREQFPLTAYLVSGTQAARTHVNSVIVMKMSNLTRTSKPSDGDDSDEDEAVSDDEDVEEDTTPVLSSVMIKHPGCVNRLRVTTFGNAQYVASWSEMGRVHIYNINEQLAALDDSQARKTYQANKTGDGVKPDYTFSGHQKEGFAIDWSTTKRGMLATGDCRRDIHIWRPNDKGSWNVDQRPLVGHTDSVEDIQWSPNEGDVLASCSVDKSIRIWDCRAAPSKACMLTAENAHESDVNVISWNRNEPLIASGGDDGVLQIWDLRQFQSKTPVATFKHHTDHITTVEWHPKESTILASGGDDDQIALWDLSVEKDDADDTANDDPNLKDLPPQLLFIHQGQSEIKELHWHPQLKGVILSTAHTGFNVFRTISV</sequence>
<dbReference type="InterPro" id="IPR022052">
    <property type="entry name" value="Histone-bd_RBBP4-like_N"/>
</dbReference>
<evidence type="ECO:0000256" key="2">
    <source>
        <dbReference type="ARBA" id="ARBA00022574"/>
    </source>
</evidence>
<dbReference type="Gene3D" id="2.130.10.10">
    <property type="entry name" value="YVTN repeat-like/Quinoprotein amine dehydrogenase"/>
    <property type="match status" value="1"/>
</dbReference>
<dbReference type="GO" id="GO:0005730">
    <property type="term" value="C:nucleolus"/>
    <property type="evidence" value="ECO:0007669"/>
    <property type="project" value="TreeGrafter"/>
</dbReference>
<dbReference type="SUPFAM" id="SSF50978">
    <property type="entry name" value="WD40 repeat-like"/>
    <property type="match status" value="1"/>
</dbReference>
<feature type="repeat" description="WD" evidence="6">
    <location>
        <begin position="321"/>
        <end position="355"/>
    </location>
</feature>
<accession>A0A182SW66</accession>
<feature type="repeat" description="WD" evidence="6">
    <location>
        <begin position="274"/>
        <end position="307"/>
    </location>
</feature>
<dbReference type="PANTHER" id="PTHR45903:SF1">
    <property type="entry name" value="GLUTAMATE-RICH WD REPEAT-CONTAINING PROTEIN 1"/>
    <property type="match status" value="1"/>
</dbReference>
<name>A0A182SW66_9DIPT</name>
<dbReference type="InterPro" id="IPR051972">
    <property type="entry name" value="Glutamate-rich_WD_repeat"/>
</dbReference>
<evidence type="ECO:0000256" key="5">
    <source>
        <dbReference type="ARBA" id="ARBA00040876"/>
    </source>
</evidence>
<comment type="subcellular location">
    <subcellularLocation>
        <location evidence="1">Nucleus</location>
    </subcellularLocation>
</comment>
<dbReference type="PROSITE" id="PS00678">
    <property type="entry name" value="WD_REPEATS_1"/>
    <property type="match status" value="2"/>
</dbReference>
<feature type="compositionally biased region" description="Acidic residues" evidence="7">
    <location>
        <begin position="134"/>
        <end position="153"/>
    </location>
</feature>
<dbReference type="EnsemblMetazoa" id="AMAM014645-RA">
    <property type="protein sequence ID" value="AMAM014645-PA"/>
    <property type="gene ID" value="AMAM014645"/>
</dbReference>
<dbReference type="Proteomes" id="UP000075901">
    <property type="component" value="Unassembled WGS sequence"/>
</dbReference>
<keyword evidence="10" id="KW-1185">Reference proteome</keyword>
<feature type="region of interest" description="Disordered" evidence="7">
    <location>
        <begin position="126"/>
        <end position="156"/>
    </location>
</feature>
<feature type="domain" description="Histone-binding protein RBBP4-like N-terminal" evidence="8">
    <location>
        <begin position="58"/>
        <end position="125"/>
    </location>
</feature>
<dbReference type="Pfam" id="PF12265">
    <property type="entry name" value="CAF1C_H4-bd"/>
    <property type="match status" value="1"/>
</dbReference>
<evidence type="ECO:0000256" key="7">
    <source>
        <dbReference type="SAM" id="MobiDB-lite"/>
    </source>
</evidence>
<dbReference type="InterPro" id="IPR015943">
    <property type="entry name" value="WD40/YVTN_repeat-like_dom_sf"/>
</dbReference>
<dbReference type="PANTHER" id="PTHR45903">
    <property type="entry name" value="GLUTAMATE-RICH WD REPEAT-CONTAINING PROTEIN 1"/>
    <property type="match status" value="1"/>
</dbReference>
<dbReference type="PROSITE" id="PS50294">
    <property type="entry name" value="WD_REPEATS_REGION"/>
    <property type="match status" value="3"/>
</dbReference>
<dbReference type="InterPro" id="IPR036322">
    <property type="entry name" value="WD40_repeat_dom_sf"/>
</dbReference>
<proteinExistence type="predicted"/>
<feature type="repeat" description="WD" evidence="6">
    <location>
        <begin position="366"/>
        <end position="401"/>
    </location>
</feature>
<dbReference type="PRINTS" id="PR00320">
    <property type="entry name" value="GPROTEINBRPT"/>
</dbReference>
<evidence type="ECO:0000256" key="1">
    <source>
        <dbReference type="ARBA" id="ARBA00004123"/>
    </source>
</evidence>
<dbReference type="SMART" id="SM00320">
    <property type="entry name" value="WD40"/>
    <property type="match status" value="5"/>
</dbReference>
<dbReference type="PROSITE" id="PS50082">
    <property type="entry name" value="WD_REPEATS_2"/>
    <property type="match status" value="3"/>
</dbReference>
<feature type="compositionally biased region" description="Acidic residues" evidence="7">
    <location>
        <begin position="1"/>
        <end position="35"/>
    </location>
</feature>
<evidence type="ECO:0000256" key="4">
    <source>
        <dbReference type="ARBA" id="ARBA00023242"/>
    </source>
</evidence>
<protein>
    <recommendedName>
        <fullName evidence="5">Glutamate-rich WD repeat-containing protein 1</fullName>
    </recommendedName>
</protein>
<dbReference type="GO" id="GO:0042254">
    <property type="term" value="P:ribosome biogenesis"/>
    <property type="evidence" value="ECO:0007669"/>
    <property type="project" value="TreeGrafter"/>
</dbReference>
<keyword evidence="3" id="KW-0677">Repeat</keyword>
<feature type="region of interest" description="Disordered" evidence="7">
    <location>
        <begin position="1"/>
        <end position="54"/>
    </location>
</feature>
<evidence type="ECO:0000259" key="8">
    <source>
        <dbReference type="Pfam" id="PF12265"/>
    </source>
</evidence>
<keyword evidence="4" id="KW-0539">Nucleus</keyword>